<dbReference type="PANTHER" id="PTHR40641">
    <property type="entry name" value="INVOLUCRIN REPEAT PROTEIN (AFU_ORTHOLOGUE AFUA_2G08060)"/>
    <property type="match status" value="1"/>
</dbReference>
<dbReference type="EMBL" id="MSFM01000005">
    <property type="protein sequence ID" value="PKY05285.1"/>
    <property type="molecule type" value="Genomic_DNA"/>
</dbReference>
<feature type="compositionally biased region" description="Basic and acidic residues" evidence="1">
    <location>
        <begin position="1021"/>
        <end position="1033"/>
    </location>
</feature>
<feature type="compositionally biased region" description="Basic and acidic residues" evidence="1">
    <location>
        <begin position="140"/>
        <end position="177"/>
    </location>
</feature>
<evidence type="ECO:0000313" key="2">
    <source>
        <dbReference type="EMBL" id="PKY05285.1"/>
    </source>
</evidence>
<feature type="compositionally biased region" description="Basic residues" evidence="1">
    <location>
        <begin position="1670"/>
        <end position="1681"/>
    </location>
</feature>
<feature type="region of interest" description="Disordered" evidence="1">
    <location>
        <begin position="920"/>
        <end position="1167"/>
    </location>
</feature>
<protein>
    <recommendedName>
        <fullName evidence="4">Involucrin repeat protein</fullName>
    </recommendedName>
</protein>
<feature type="compositionally biased region" description="Pro residues" evidence="1">
    <location>
        <begin position="967"/>
        <end position="977"/>
    </location>
</feature>
<feature type="compositionally biased region" description="Basic and acidic residues" evidence="1">
    <location>
        <begin position="1471"/>
        <end position="1482"/>
    </location>
</feature>
<feature type="compositionally biased region" description="Basic residues" evidence="1">
    <location>
        <begin position="638"/>
        <end position="654"/>
    </location>
</feature>
<feature type="compositionally biased region" description="Basic and acidic residues" evidence="1">
    <location>
        <begin position="1375"/>
        <end position="1419"/>
    </location>
</feature>
<gene>
    <name evidence="2" type="ORF">P168DRAFT_290068</name>
</gene>
<dbReference type="GeneID" id="36544655"/>
<organism evidence="2 3">
    <name type="scientific">Aspergillus campestris (strain IBT 28561)</name>
    <dbReference type="NCBI Taxonomy" id="1392248"/>
    <lineage>
        <taxon>Eukaryota</taxon>
        <taxon>Fungi</taxon>
        <taxon>Dikarya</taxon>
        <taxon>Ascomycota</taxon>
        <taxon>Pezizomycotina</taxon>
        <taxon>Eurotiomycetes</taxon>
        <taxon>Eurotiomycetidae</taxon>
        <taxon>Eurotiales</taxon>
        <taxon>Aspergillaceae</taxon>
        <taxon>Aspergillus</taxon>
        <taxon>Aspergillus subgen. Circumdati</taxon>
    </lineage>
</organism>
<feature type="compositionally biased region" description="Basic and acidic residues" evidence="1">
    <location>
        <begin position="40"/>
        <end position="49"/>
    </location>
</feature>
<feature type="compositionally biased region" description="Low complexity" evidence="1">
    <location>
        <begin position="739"/>
        <end position="750"/>
    </location>
</feature>
<dbReference type="VEuPathDB" id="FungiDB:P168DRAFT_290068"/>
<feature type="compositionally biased region" description="Basic and acidic residues" evidence="1">
    <location>
        <begin position="522"/>
        <end position="539"/>
    </location>
</feature>
<feature type="region of interest" description="Disordered" evidence="1">
    <location>
        <begin position="1183"/>
        <end position="1419"/>
    </location>
</feature>
<feature type="compositionally biased region" description="Basic and acidic residues" evidence="1">
    <location>
        <begin position="1716"/>
        <end position="1738"/>
    </location>
</feature>
<dbReference type="Proteomes" id="UP000234254">
    <property type="component" value="Unassembled WGS sequence"/>
</dbReference>
<feature type="compositionally biased region" description="Basic and acidic residues" evidence="1">
    <location>
        <begin position="1696"/>
        <end position="1706"/>
    </location>
</feature>
<feature type="compositionally biased region" description="Low complexity" evidence="1">
    <location>
        <begin position="347"/>
        <end position="357"/>
    </location>
</feature>
<feature type="compositionally biased region" description="Basic and acidic residues" evidence="1">
    <location>
        <begin position="618"/>
        <end position="637"/>
    </location>
</feature>
<feature type="region of interest" description="Disordered" evidence="1">
    <location>
        <begin position="509"/>
        <end position="557"/>
    </location>
</feature>
<feature type="compositionally biased region" description="Low complexity" evidence="1">
    <location>
        <begin position="7"/>
        <end position="21"/>
    </location>
</feature>
<feature type="compositionally biased region" description="Low complexity" evidence="1">
    <location>
        <begin position="66"/>
        <end position="79"/>
    </location>
</feature>
<feature type="compositionally biased region" description="Polar residues" evidence="1">
    <location>
        <begin position="1083"/>
        <end position="1092"/>
    </location>
</feature>
<feature type="compositionally biased region" description="Basic residues" evidence="1">
    <location>
        <begin position="728"/>
        <end position="738"/>
    </location>
</feature>
<dbReference type="InterPro" id="IPR053268">
    <property type="entry name" value="Woronin_anchor"/>
</dbReference>
<feature type="compositionally biased region" description="Low complexity" evidence="1">
    <location>
        <begin position="784"/>
        <end position="797"/>
    </location>
</feature>
<feature type="compositionally biased region" description="Basic and acidic residues" evidence="1">
    <location>
        <begin position="1256"/>
        <end position="1291"/>
    </location>
</feature>
<feature type="compositionally biased region" description="Low complexity" evidence="1">
    <location>
        <begin position="838"/>
        <end position="847"/>
    </location>
</feature>
<feature type="compositionally biased region" description="Low complexity" evidence="1">
    <location>
        <begin position="1219"/>
        <end position="1245"/>
    </location>
</feature>
<evidence type="ECO:0000256" key="1">
    <source>
        <dbReference type="SAM" id="MobiDB-lite"/>
    </source>
</evidence>
<feature type="compositionally biased region" description="Basic residues" evidence="1">
    <location>
        <begin position="879"/>
        <end position="894"/>
    </location>
</feature>
<reference evidence="2" key="1">
    <citation type="submission" date="2016-12" db="EMBL/GenBank/DDBJ databases">
        <title>The genomes of Aspergillus section Nigri reveals drivers in fungal speciation.</title>
        <authorList>
            <consortium name="DOE Joint Genome Institute"/>
            <person name="Vesth T.C."/>
            <person name="Nybo J."/>
            <person name="Theobald S."/>
            <person name="Brandl J."/>
            <person name="Frisvad J.C."/>
            <person name="Nielsen K.F."/>
            <person name="Lyhne E.K."/>
            <person name="Kogle M.E."/>
            <person name="Kuo A."/>
            <person name="Riley R."/>
            <person name="Clum A."/>
            <person name="Nolan M."/>
            <person name="Lipzen A."/>
            <person name="Salamov A."/>
            <person name="Henrissat B."/>
            <person name="Wiebenga A."/>
            <person name="De vries R.P."/>
            <person name="Grigoriev I.V."/>
            <person name="Mortensen U.H."/>
            <person name="Andersen M.R."/>
            <person name="Baker S.E."/>
        </authorList>
    </citation>
    <scope>NUCLEOTIDE SEQUENCE</scope>
    <source>
        <strain evidence="2">IBT 28561</strain>
    </source>
</reference>
<feature type="compositionally biased region" description="Basic and acidic residues" evidence="1">
    <location>
        <begin position="805"/>
        <end position="819"/>
    </location>
</feature>
<evidence type="ECO:0000313" key="3">
    <source>
        <dbReference type="Proteomes" id="UP000234254"/>
    </source>
</evidence>
<comment type="caution">
    <text evidence="2">The sequence shown here is derived from an EMBL/GenBank/DDBJ whole genome shotgun (WGS) entry which is preliminary data.</text>
</comment>
<feature type="compositionally biased region" description="Basic residues" evidence="1">
    <location>
        <begin position="766"/>
        <end position="775"/>
    </location>
</feature>
<feature type="compositionally biased region" description="Low complexity" evidence="1">
    <location>
        <begin position="859"/>
        <end position="875"/>
    </location>
</feature>
<feature type="compositionally biased region" description="Basic and acidic residues" evidence="1">
    <location>
        <begin position="88"/>
        <end position="132"/>
    </location>
</feature>
<feature type="compositionally biased region" description="Polar residues" evidence="1">
    <location>
        <begin position="978"/>
        <end position="990"/>
    </location>
</feature>
<evidence type="ECO:0008006" key="4">
    <source>
        <dbReference type="Google" id="ProtNLM"/>
    </source>
</evidence>
<feature type="region of interest" description="Disordered" evidence="1">
    <location>
        <begin position="587"/>
        <end position="907"/>
    </location>
</feature>
<keyword evidence="3" id="KW-1185">Reference proteome</keyword>
<feature type="compositionally biased region" description="Basic and acidic residues" evidence="1">
    <location>
        <begin position="1640"/>
        <end position="1669"/>
    </location>
</feature>
<feature type="region of interest" description="Disordered" evidence="1">
    <location>
        <begin position="1437"/>
        <end position="1738"/>
    </location>
</feature>
<feature type="region of interest" description="Disordered" evidence="1">
    <location>
        <begin position="1"/>
        <end position="209"/>
    </location>
</feature>
<accession>A0A2I1D5Y5</accession>
<dbReference type="PANTHER" id="PTHR40641:SF2">
    <property type="entry name" value="INVOLUCRIN REPEAT PROTEIN"/>
    <property type="match status" value="1"/>
</dbReference>
<feature type="compositionally biased region" description="Basic and acidic residues" evidence="1">
    <location>
        <begin position="1607"/>
        <end position="1626"/>
    </location>
</feature>
<feature type="region of interest" description="Disordered" evidence="1">
    <location>
        <begin position="386"/>
        <end position="420"/>
    </location>
</feature>
<dbReference type="OrthoDB" id="5365701at2759"/>
<proteinExistence type="predicted"/>
<dbReference type="RefSeq" id="XP_024693879.1">
    <property type="nucleotide sequence ID" value="XM_024837131.1"/>
</dbReference>
<feature type="compositionally biased region" description="Basic residues" evidence="1">
    <location>
        <begin position="684"/>
        <end position="695"/>
    </location>
</feature>
<feature type="compositionally biased region" description="Basic and acidic residues" evidence="1">
    <location>
        <begin position="1517"/>
        <end position="1533"/>
    </location>
</feature>
<sequence>MFRALMGGSRSSSDVRSTSSKSGRRRTDSKASSTTSRKSSRGDDRDRGLGDLSTYPTASGRNKRYAASAADESVASSYATADPGVLDEPDRVIIERRPGRWDTDDGDRPRDRDLDDVDRYRDRDSADRDRQQSARRRERVRSPSPDRERTRRAGADDDRWEADDRASARRERQRAHPDVTLPPISTAIPTTGAGGASPSGPAAFDPHVQQQFPGQFPALHTEPYRPPNPAGEAADYYGDQGQSVADQPGIRPAAPEVLPNNQAHLMPASPAVNPPPEPSSVGGVGAAAAYYDNAADGGAPAVQPTGQPPLASPPDTLHPSHPSVQSTGAATYGVGDVDSPMFPPPSSATSFAPPMASHHATKPSHSHGGTGAAVGMAAAAAAGAGYMMSHHHHHSSSPHGSPPYPVQQAGNAPHDAFASPSMYPPNVNPALYGAGAGAVGYAAHPSHPHHAELYHGPSFQSGGMAFHQRRRGPLDRFVDFWRDPDGVGMFEDYTESIGVCKYCFEPGSTSRDAPRKHHYEPRRHSGDRRSGHSRVEKLSRYTSSEDEGRHRKRSSRSSWIPGLLGGYGIKSLFNTKDFEDTYSLRSGRVPSLHDSEGGSASGRKSDTSRGVYRRRSHDRLDRSSYSDVSKGRYAEPRRRSRSRSRSSSRPHRHSALRDAALGAAIGTAAGAVHRSRQRSDSRSRSRSPRKSKGRKSSSSDSSFVDIGHPSRKSTGGAFGSFFTASSERRKRPTAKKPRSLFSFNNSSSSSTDADLAFGSGYTKKPPASRKKRGKKQDRDDVDAKLLGLGAAATALAASPHGRSRRPGEVLLGKESRTSRSDYASSATNDDGWEDLDSSDQSSSSVSSALAFGGHSALFSSDDSSDSGTSKWGWRWGSKKDKKGKKDKKKKKKRTGSGSSDDRFPTGAAALGVGALGTAALAAAASRRHASHDSAGSLQHVAPVPTSDPSRYDTVRIPSSQPAFVRPGPIPLQQPQPVTPVSQAVYTSQGESIHAYSAPTTGPPPFKSPFEGYTSRDNYTSRPRDRDPRSRDWDQPISAYVDPGDAPGRIDGLHRRSNTFPASPTEPLEGSTISSLKRRATAKDQASVSFNLTEEQERRADRLEKRNRSSDLDGGVQLIDNEQEPTRPEDDRWSRWRRGEGEHDRRTWDEGDKQRQRDSRGDNSSSWMGAAAVGTIGAAAAVSALSGRGSNDGSSEASSQRRHDERREKRRAERRRGSEPESATAAFSAAPSSARDSRYYPSYSPWSPEPEPAQKPPRRDVSPTKPKYEDYAEFFAPKEVRRRSNDSSRESRVMPTIIEVVPASERPESPIEPDPEFLSRVPWKVPDITYTDPTPPHSVTGSVRDAASPVPRPQKVAREEESPSPERPVTFSRVSWGEHETHEYEVPSSDSEHDSIDHDRVRHRDRRERKPKEDSGKGIGEDIAFAATVAAATAAAGFDPSLVTDDPKYHTRSSPPHGRFSRAIEQQEEDESRGRERPSRARDVAANGASGVQRNVDARDTPESPTDVALHMPGGFEEPERQADSRDASIDDPRSVVSAPAPGEYSGRVSKDLQRRVSGDTEEGDDTGSPSVESGSAEGKKKRRKKHSKRKSDGLDDSASVASSPAKIGDDRDKRRGTKEKSQEEKSGNFFTNIFGSRVSEPVESKRPSSSSDRREVRSEIGSRTPEESRHRRQERSSRHRSSNRDEGPYDDDSAREDDMVADKENINVESYKSSRQRREERRRQRYELDNKVEGSEKV</sequence>
<feature type="compositionally biased region" description="Basic and acidic residues" evidence="1">
    <location>
        <begin position="1094"/>
        <end position="1110"/>
    </location>
</feature>
<feature type="compositionally biased region" description="Basic and acidic residues" evidence="1">
    <location>
        <begin position="1548"/>
        <end position="1558"/>
    </location>
</feature>
<feature type="compositionally biased region" description="Basic and acidic residues" evidence="1">
    <location>
        <begin position="1198"/>
        <end position="1218"/>
    </location>
</feature>
<feature type="compositionally biased region" description="Basic residues" evidence="1">
    <location>
        <begin position="1579"/>
        <end position="1589"/>
    </location>
</feature>
<feature type="compositionally biased region" description="Low complexity" evidence="1">
    <location>
        <begin position="286"/>
        <end position="301"/>
    </location>
</feature>
<feature type="region of interest" description="Disordered" evidence="1">
    <location>
        <begin position="225"/>
        <end position="371"/>
    </location>
</feature>
<feature type="compositionally biased region" description="Low complexity" evidence="1">
    <location>
        <begin position="659"/>
        <end position="671"/>
    </location>
</feature>
<name>A0A2I1D5Y5_ASPC2</name>
<feature type="compositionally biased region" description="Basic and acidic residues" evidence="1">
    <location>
        <begin position="1123"/>
        <end position="1160"/>
    </location>
</feature>